<dbReference type="SMART" id="SM00079">
    <property type="entry name" value="PBPe"/>
    <property type="match status" value="1"/>
</dbReference>
<dbReference type="SUPFAM" id="SSF53850">
    <property type="entry name" value="Periplasmic binding protein-like II"/>
    <property type="match status" value="1"/>
</dbReference>
<dbReference type="SMART" id="SM00062">
    <property type="entry name" value="PBPb"/>
    <property type="match status" value="1"/>
</dbReference>
<feature type="domain" description="Ionotropic glutamate receptor C-terminal" evidence="4">
    <location>
        <begin position="41"/>
        <end position="263"/>
    </location>
</feature>
<dbReference type="InterPro" id="IPR001320">
    <property type="entry name" value="Iontro_rcpt_C"/>
</dbReference>
<keyword evidence="1 2" id="KW-0732">Signal</keyword>
<comment type="caution">
    <text evidence="5">The sequence shown here is derived from an EMBL/GenBank/DDBJ whole genome shotgun (WGS) entry which is preliminary data.</text>
</comment>
<feature type="chain" id="PRO_5046659365" evidence="2">
    <location>
        <begin position="24"/>
        <end position="264"/>
    </location>
</feature>
<keyword evidence="6" id="KW-1185">Reference proteome</keyword>
<accession>A0ABS2MA54</accession>
<dbReference type="Pfam" id="PF00497">
    <property type="entry name" value="SBP_bac_3"/>
    <property type="match status" value="1"/>
</dbReference>
<proteinExistence type="predicted"/>
<feature type="domain" description="Solute-binding protein family 3/N-terminal" evidence="3">
    <location>
        <begin position="41"/>
        <end position="264"/>
    </location>
</feature>
<dbReference type="PANTHER" id="PTHR35936:SF17">
    <property type="entry name" value="ARGININE-BINDING EXTRACELLULAR PROTEIN ARTP"/>
    <property type="match status" value="1"/>
</dbReference>
<dbReference type="InterPro" id="IPR001638">
    <property type="entry name" value="Solute-binding_3/MltF_N"/>
</dbReference>
<dbReference type="Gene3D" id="3.40.190.10">
    <property type="entry name" value="Periplasmic binding protein-like II"/>
    <property type="match status" value="2"/>
</dbReference>
<dbReference type="PANTHER" id="PTHR35936">
    <property type="entry name" value="MEMBRANE-BOUND LYTIC MUREIN TRANSGLYCOSYLASE F"/>
    <property type="match status" value="1"/>
</dbReference>
<feature type="signal peptide" evidence="2">
    <location>
        <begin position="1"/>
        <end position="23"/>
    </location>
</feature>
<evidence type="ECO:0000313" key="6">
    <source>
        <dbReference type="Proteomes" id="UP000732378"/>
    </source>
</evidence>
<organism evidence="5 6">
    <name type="scientific">Nocardioides salarius</name>
    <dbReference type="NCBI Taxonomy" id="374513"/>
    <lineage>
        <taxon>Bacteria</taxon>
        <taxon>Bacillati</taxon>
        <taxon>Actinomycetota</taxon>
        <taxon>Actinomycetes</taxon>
        <taxon>Propionibacteriales</taxon>
        <taxon>Nocardioidaceae</taxon>
        <taxon>Nocardioides</taxon>
    </lineage>
</organism>
<evidence type="ECO:0000313" key="5">
    <source>
        <dbReference type="EMBL" id="MBM7508056.1"/>
    </source>
</evidence>
<reference evidence="5 6" key="1">
    <citation type="submission" date="2021-01" db="EMBL/GenBank/DDBJ databases">
        <title>Sequencing the genomes of 1000 actinobacteria strains.</title>
        <authorList>
            <person name="Klenk H.-P."/>
        </authorList>
    </citation>
    <scope>NUCLEOTIDE SEQUENCE [LARGE SCALE GENOMIC DNA]</scope>
    <source>
        <strain evidence="5 6">DSM 18239</strain>
    </source>
</reference>
<dbReference type="Proteomes" id="UP000732378">
    <property type="component" value="Unassembled WGS sequence"/>
</dbReference>
<evidence type="ECO:0000259" key="4">
    <source>
        <dbReference type="SMART" id="SM00079"/>
    </source>
</evidence>
<name>A0ABS2MA54_9ACTN</name>
<dbReference type="PROSITE" id="PS51257">
    <property type="entry name" value="PROKAR_LIPOPROTEIN"/>
    <property type="match status" value="1"/>
</dbReference>
<protein>
    <submittedName>
        <fullName evidence="5">Polar amino acid transport system substrate-binding protein</fullName>
    </submittedName>
</protein>
<dbReference type="EMBL" id="JAFBBZ010000001">
    <property type="protein sequence ID" value="MBM7508056.1"/>
    <property type="molecule type" value="Genomic_DNA"/>
</dbReference>
<gene>
    <name evidence="5" type="ORF">JOE61_001870</name>
</gene>
<dbReference type="RefSeq" id="WP_193669832.1">
    <property type="nucleotide sequence ID" value="NZ_JACDTV010000010.1"/>
</dbReference>
<evidence type="ECO:0000256" key="1">
    <source>
        <dbReference type="ARBA" id="ARBA00022729"/>
    </source>
</evidence>
<sequence length="264" mass="27880">MKSQALKTLSVATALALSLSACGSDEPEAAEGEPELGSAGQLTVCTDAPYKPFEYPDDSSPTGYTGFDMEIVDAIAAGMDLEVVVKDAGFDGLQSGASLAAGQCDMVASAMTITEEREENLDFSEPYYDSKQSLLAEAGGDVASIEDLDGQKVGVQQGTTGAQYAQDNVPEGAELVSFPSDAELYAALNSGGVAAVLQDLPVNLDHTDDGAYEIVEEYDTDESYGFAVKEEGSEDLLAAINENLQELRDSGEYDTIYEKYFSDS</sequence>
<evidence type="ECO:0000259" key="3">
    <source>
        <dbReference type="SMART" id="SM00062"/>
    </source>
</evidence>
<evidence type="ECO:0000256" key="2">
    <source>
        <dbReference type="SAM" id="SignalP"/>
    </source>
</evidence>